<dbReference type="GO" id="GO:0016990">
    <property type="term" value="F:arginine deiminase activity"/>
    <property type="evidence" value="ECO:0007669"/>
    <property type="project" value="UniProtKB-UniRule"/>
</dbReference>
<evidence type="ECO:0000256" key="1">
    <source>
        <dbReference type="ARBA" id="ARBA00005213"/>
    </source>
</evidence>
<dbReference type="Pfam" id="PF02274">
    <property type="entry name" value="ADI"/>
    <property type="match status" value="1"/>
</dbReference>
<dbReference type="Gene3D" id="1.10.3930.10">
    <property type="entry name" value="Arginine deiminase"/>
    <property type="match status" value="1"/>
</dbReference>
<name>A0A0G3DX17_BACTU</name>
<proteinExistence type="inferred from homology"/>
<dbReference type="FunFam" id="1.10.3930.10:FF:000001">
    <property type="entry name" value="Arginine deiminase"/>
    <property type="match status" value="1"/>
</dbReference>
<evidence type="ECO:0000313" key="9">
    <source>
        <dbReference type="EMBL" id="ARP55822.1"/>
    </source>
</evidence>
<evidence type="ECO:0000256" key="2">
    <source>
        <dbReference type="ARBA" id="ARBA00010206"/>
    </source>
</evidence>
<dbReference type="InterPro" id="IPR003876">
    <property type="entry name" value="Arg_deiminase"/>
</dbReference>
<dbReference type="Gene3D" id="3.75.10.10">
    <property type="entry name" value="L-arginine/glycine Amidinotransferase, Chain A"/>
    <property type="match status" value="1"/>
</dbReference>
<evidence type="ECO:0000256" key="6">
    <source>
        <dbReference type="ARBA" id="ARBA00049429"/>
    </source>
</evidence>
<keyword evidence="10" id="KW-1185">Reference proteome</keyword>
<dbReference type="PRINTS" id="PR01466">
    <property type="entry name" value="ARGDEIMINASE"/>
</dbReference>
<dbReference type="GO" id="GO:0019546">
    <property type="term" value="P:L-arginine deiminase pathway"/>
    <property type="evidence" value="ECO:0007669"/>
    <property type="project" value="UniProtKB-UniRule"/>
</dbReference>
<dbReference type="EMBL" id="CP021061">
    <property type="protein sequence ID" value="ARP55822.1"/>
    <property type="molecule type" value="Genomic_DNA"/>
</dbReference>
<dbReference type="HAMAP" id="MF_00242">
    <property type="entry name" value="Arg_deiminase"/>
    <property type="match status" value="1"/>
</dbReference>
<evidence type="ECO:0000256" key="8">
    <source>
        <dbReference type="PIRSR" id="PIRSR006356-1"/>
    </source>
</evidence>
<dbReference type="NCBIfam" id="TIGR01078">
    <property type="entry name" value="arcA"/>
    <property type="match status" value="1"/>
</dbReference>
<dbReference type="GO" id="GO:0005737">
    <property type="term" value="C:cytoplasm"/>
    <property type="evidence" value="ECO:0007669"/>
    <property type="project" value="UniProtKB-SubCell"/>
</dbReference>
<evidence type="ECO:0000313" key="10">
    <source>
        <dbReference type="Proteomes" id="UP000194143"/>
    </source>
</evidence>
<comment type="catalytic activity">
    <reaction evidence="6 7">
        <text>L-arginine + H2O = L-citrulline + NH4(+)</text>
        <dbReference type="Rhea" id="RHEA:19597"/>
        <dbReference type="ChEBI" id="CHEBI:15377"/>
        <dbReference type="ChEBI" id="CHEBI:28938"/>
        <dbReference type="ChEBI" id="CHEBI:32682"/>
        <dbReference type="ChEBI" id="CHEBI:57743"/>
        <dbReference type="EC" id="3.5.3.6"/>
    </reaction>
</comment>
<dbReference type="EC" id="3.5.3.6" evidence="7"/>
<reference evidence="9 10" key="1">
    <citation type="submission" date="2017-04" db="EMBL/GenBank/DDBJ databases">
        <title>Complete Genome Sequence of Bacillus thuringiensis type Strain ATCC 10792.</title>
        <authorList>
            <person name="Oh D.-H."/>
            <person name="Park B.-J."/>
            <person name="Shuai W."/>
            <person name="Chelliah R."/>
        </authorList>
    </citation>
    <scope>NUCLEOTIDE SEQUENCE [LARGE SCALE GENOMIC DNA]</scope>
    <source>
        <strain evidence="9 10">ATCC 10792</strain>
    </source>
</reference>
<evidence type="ECO:0000256" key="5">
    <source>
        <dbReference type="ARBA" id="ARBA00022801"/>
    </source>
</evidence>
<dbReference type="SUPFAM" id="SSF55909">
    <property type="entry name" value="Pentein"/>
    <property type="match status" value="1"/>
</dbReference>
<comment type="pathway">
    <text evidence="1 7">Amino-acid degradation; L-arginine degradation via ADI pathway; carbamoyl phosphate from L-arginine: step 1/2.</text>
</comment>
<dbReference type="Proteomes" id="UP000194143">
    <property type="component" value="Chromosome"/>
</dbReference>
<feature type="active site" description="Amidino-cysteine intermediate" evidence="7 8">
    <location>
        <position position="400"/>
    </location>
</feature>
<dbReference type="RefSeq" id="WP_000682331.1">
    <property type="nucleotide sequence ID" value="NZ_CABLCE010000001.1"/>
</dbReference>
<dbReference type="GeneID" id="67464953"/>
<comment type="similarity">
    <text evidence="2 7">Belongs to the arginine deiminase family.</text>
</comment>
<dbReference type="SMR" id="A0A0G3DX17"/>
<keyword evidence="5 7" id="KW-0378">Hydrolase</keyword>
<dbReference type="UniPathway" id="UPA00254">
    <property type="reaction ID" value="UER00364"/>
</dbReference>
<keyword evidence="3 7" id="KW-0963">Cytoplasm</keyword>
<comment type="subcellular location">
    <subcellularLocation>
        <location evidence="7">Cytoplasm</location>
    </subcellularLocation>
</comment>
<dbReference type="PIRSF" id="PIRSF006356">
    <property type="entry name" value="Arg_deiminase"/>
    <property type="match status" value="1"/>
</dbReference>
<dbReference type="GeneID" id="99616596"/>
<sequence length="410" mass="46880">MKHPIHVTSEIGELQTVLLKRPGKEVENLTPDYLQQLLFDDIPYLPIIQKEHDYFAQTLRNRGVEVLYLEKLAAEALVDKKLREEFVDRILKEGQADVNVAHQTLKEYLLSFSNEELIQKIMGGVRKNEIETSKKTHLYELMEDHYPFYLDPMPNLYFTRDPAASVGDGLTINKMREPARRRESLFMEYIIKYHPRFAKHNVPIWLDRDYKFPIEGGDELILNEETIAIGVSARTSAKAIERLAKNLFSRQNKIKKVLAIEIPKCRAFMHLDTVFTMVDYDKFTIHPAIQGPKGNMNIYILEKGSDEETLKITHRTSLMEALKEVLGLSELVLIPCGGGDVIASAREQWNDGSNTLAIAPGVVVTYDRNYVSNTLLREHGIEVIEVLSSELSRGRGGPRCMSMPIVRKDI</sequence>
<keyword evidence="4 7" id="KW-0056">Arginine metabolism</keyword>
<protein>
    <recommendedName>
        <fullName evidence="7">Arginine deiminase</fullName>
        <shortName evidence="7">ADI</shortName>
        <ecNumber evidence="7">3.5.3.6</ecNumber>
    </recommendedName>
    <alternativeName>
        <fullName evidence="7">Arginine dihydrolase</fullName>
        <shortName evidence="7">AD</shortName>
    </alternativeName>
</protein>
<evidence type="ECO:0000256" key="4">
    <source>
        <dbReference type="ARBA" id="ARBA00022503"/>
    </source>
</evidence>
<dbReference type="AlphaFoldDB" id="A0A0G3DX17"/>
<dbReference type="NCBIfam" id="NF002381">
    <property type="entry name" value="PRK01388.1"/>
    <property type="match status" value="1"/>
</dbReference>
<evidence type="ECO:0000256" key="3">
    <source>
        <dbReference type="ARBA" id="ARBA00022490"/>
    </source>
</evidence>
<organism evidence="9 10">
    <name type="scientific">Bacillus thuringiensis</name>
    <dbReference type="NCBI Taxonomy" id="1428"/>
    <lineage>
        <taxon>Bacteria</taxon>
        <taxon>Bacillati</taxon>
        <taxon>Bacillota</taxon>
        <taxon>Bacilli</taxon>
        <taxon>Bacillales</taxon>
        <taxon>Bacillaceae</taxon>
        <taxon>Bacillus</taxon>
        <taxon>Bacillus cereus group</taxon>
    </lineage>
</organism>
<accession>A0A0G3DX17</accession>
<dbReference type="OMA" id="CMSMPLI"/>
<gene>
    <name evidence="7" type="primary">arcA</name>
    <name evidence="9" type="ORF">CAB88_01270</name>
</gene>
<dbReference type="PANTHER" id="PTHR47271:SF2">
    <property type="entry name" value="ARGININE DEIMINASE"/>
    <property type="match status" value="1"/>
</dbReference>
<evidence type="ECO:0000256" key="7">
    <source>
        <dbReference type="HAMAP-Rule" id="MF_00242"/>
    </source>
</evidence>
<dbReference type="PANTHER" id="PTHR47271">
    <property type="entry name" value="ARGININE DEIMINASE"/>
    <property type="match status" value="1"/>
</dbReference>